<feature type="chain" id="PRO_5020421278" evidence="2">
    <location>
        <begin position="29"/>
        <end position="255"/>
    </location>
</feature>
<comment type="caution">
    <text evidence="4">The sequence shown here is derived from an EMBL/GenBank/DDBJ whole genome shotgun (WGS) entry which is preliminary data.</text>
</comment>
<keyword evidence="5" id="KW-1185">Reference proteome</keyword>
<evidence type="ECO:0000256" key="1">
    <source>
        <dbReference type="SAM" id="Phobius"/>
    </source>
</evidence>
<feature type="transmembrane region" description="Helical" evidence="1">
    <location>
        <begin position="226"/>
        <end position="247"/>
    </location>
</feature>
<dbReference type="EMBL" id="SMKZ01000006">
    <property type="protein sequence ID" value="TDE13057.1"/>
    <property type="molecule type" value="Genomic_DNA"/>
</dbReference>
<keyword evidence="1" id="KW-0812">Transmembrane</keyword>
<dbReference type="InParanoid" id="A0A4R5DIC8"/>
<keyword evidence="1" id="KW-1133">Transmembrane helix</keyword>
<dbReference type="OrthoDB" id="2991218at2"/>
<dbReference type="AlphaFoldDB" id="A0A4R5DIC8"/>
<dbReference type="Proteomes" id="UP000294739">
    <property type="component" value="Unassembled WGS sequence"/>
</dbReference>
<organism evidence="4 5">
    <name type="scientific">Jiangella asiatica</name>
    <dbReference type="NCBI Taxonomy" id="2530372"/>
    <lineage>
        <taxon>Bacteria</taxon>
        <taxon>Bacillati</taxon>
        <taxon>Actinomycetota</taxon>
        <taxon>Actinomycetes</taxon>
        <taxon>Jiangellales</taxon>
        <taxon>Jiangellaceae</taxon>
        <taxon>Jiangella</taxon>
    </lineage>
</organism>
<evidence type="ECO:0000313" key="4">
    <source>
        <dbReference type="EMBL" id="TDE13057.1"/>
    </source>
</evidence>
<dbReference type="RefSeq" id="WP_131892621.1">
    <property type="nucleotide sequence ID" value="NZ_SMKZ01000006.1"/>
</dbReference>
<sequence>MRKSLTLASLAVASLAVAPMLGVGAAFAAEGDTTANLEPVALNGVDASGTAMVQVNGTTVDVTMAASGLLPDNPHAAHIHFGADARHECPAASDDANGDGTINTTDGEPAYGPIVVSLTKTGDTSPDSALAVDRFDTAPGGELSYERGSIEVSEEVATAVTNDEAVIVVHGVDYNGSGTYDGETMSELDPALPTEATDPAICGVLSAAPAGGADTGNGGAATATDFGLLALGGGVTLMAAGIGVATARRARVSAR</sequence>
<evidence type="ECO:0000256" key="2">
    <source>
        <dbReference type="SAM" id="SignalP"/>
    </source>
</evidence>
<dbReference type="Pfam" id="PF07452">
    <property type="entry name" value="CHRD"/>
    <property type="match status" value="1"/>
</dbReference>
<evidence type="ECO:0000259" key="3">
    <source>
        <dbReference type="Pfam" id="PF07452"/>
    </source>
</evidence>
<proteinExistence type="predicted"/>
<keyword evidence="1" id="KW-0472">Membrane</keyword>
<name>A0A4R5DIC8_9ACTN</name>
<accession>A0A4R5DIC8</accession>
<dbReference type="InterPro" id="IPR010895">
    <property type="entry name" value="CHRD"/>
</dbReference>
<gene>
    <name evidence="4" type="ORF">E1269_06600</name>
</gene>
<feature type="domain" description="CHRD" evidence="3">
    <location>
        <begin position="46"/>
        <end position="176"/>
    </location>
</feature>
<protein>
    <submittedName>
        <fullName evidence="4">CHRD domain-containing protein</fullName>
    </submittedName>
</protein>
<evidence type="ECO:0000313" key="5">
    <source>
        <dbReference type="Proteomes" id="UP000294739"/>
    </source>
</evidence>
<feature type="signal peptide" evidence="2">
    <location>
        <begin position="1"/>
        <end position="28"/>
    </location>
</feature>
<reference evidence="4 5" key="1">
    <citation type="submission" date="2019-03" db="EMBL/GenBank/DDBJ databases">
        <title>Draft genome sequences of novel Actinobacteria.</title>
        <authorList>
            <person name="Sahin N."/>
            <person name="Ay H."/>
            <person name="Saygin H."/>
        </authorList>
    </citation>
    <scope>NUCLEOTIDE SEQUENCE [LARGE SCALE GENOMIC DNA]</scope>
    <source>
        <strain evidence="4 5">5K138</strain>
    </source>
</reference>
<keyword evidence="2" id="KW-0732">Signal</keyword>